<dbReference type="EC" id="1.3.1.94" evidence="5"/>
<protein>
    <recommendedName>
        <fullName evidence="5">Polyprenal reductase</fullName>
        <ecNumber evidence="5">1.3.1.94</ecNumber>
    </recommendedName>
</protein>
<dbReference type="GO" id="GO:0005789">
    <property type="term" value="C:endoplasmic reticulum membrane"/>
    <property type="evidence" value="ECO:0007669"/>
    <property type="project" value="UniProtKB-SubCell"/>
</dbReference>
<dbReference type="PROSITE" id="PS50244">
    <property type="entry name" value="S5A_REDUCTASE"/>
    <property type="match status" value="1"/>
</dbReference>
<sequence length="310" mass="34551">MDITLLLRSTYLGLSILVLVIHAIPLLRTRFMSYGARQDPSNIAQKASGREVRSHLLATLLDQAAAICVPHSWFTSFYAVSVSCSLYWAAELIFKGPSLAAAAQFQVTQTRSLTVKQVQVVWLMMFVQGSRRLFECLTLSKPSQSQMWVGHWILGILFYVCTNVAIWIEGTSAIQNHEFSSQDIAFSPPTFRTFVGFLIFILASGFQHDCHAYLAALKTRGQNANAYRMPDHPAWNVSLTPHYFAECLIYLAIAIVAAPEGNVLNVTTLCALIFVAVNLGVTADGTKKWYAQKFGAEQTRGRARMIPFIY</sequence>
<dbReference type="PANTHER" id="PTHR14624">
    <property type="entry name" value="DFG10 PROTEIN"/>
    <property type="match status" value="1"/>
</dbReference>
<dbReference type="AlphaFoldDB" id="A0A2S6C385"/>
<evidence type="ECO:0000256" key="2">
    <source>
        <dbReference type="ARBA" id="ARBA00022692"/>
    </source>
</evidence>
<comment type="catalytic activity">
    <reaction evidence="5">
        <text>a di-trans,poly-cis-dolichal + NADP(+) = a di-trans,poly-cis-polyprenal + NADPH + H(+)</text>
        <dbReference type="Rhea" id="RHEA:80727"/>
        <dbReference type="Rhea" id="RHEA-COMP:19536"/>
        <dbReference type="Rhea" id="RHEA-COMP:19537"/>
        <dbReference type="ChEBI" id="CHEBI:15378"/>
        <dbReference type="ChEBI" id="CHEBI:57783"/>
        <dbReference type="ChEBI" id="CHEBI:58349"/>
        <dbReference type="ChEBI" id="CHEBI:231623"/>
        <dbReference type="ChEBI" id="CHEBI:231637"/>
        <dbReference type="EC" id="1.3.1.94"/>
    </reaction>
    <physiologicalReaction direction="right-to-left" evidence="5">
        <dbReference type="Rhea" id="RHEA:80729"/>
    </physiologicalReaction>
</comment>
<accession>A0A2S6C385</accession>
<feature type="transmembrane region" description="Helical" evidence="5">
    <location>
        <begin position="6"/>
        <end position="27"/>
    </location>
</feature>
<comment type="function">
    <text evidence="5">Plays a key role in early steps of protein N-linked glycosylation by being involved in the conversion of polyprenol into dolichol. Acts as a polyprenal reductase that mediates the reduction of polyprenal into dolichal in a NADP-dependent mechanism. Dolichols are required for the synthesis of dolichol-linked monosaccharides and the oligosaccharide precursor used for N-glycosylation.</text>
</comment>
<keyword evidence="3 5" id="KW-1133">Transmembrane helix</keyword>
<feature type="transmembrane region" description="Helical" evidence="5">
    <location>
        <begin position="237"/>
        <end position="257"/>
    </location>
</feature>
<dbReference type="PANTHER" id="PTHR14624:SF0">
    <property type="entry name" value="POLYPRENOL REDUCTASE"/>
    <property type="match status" value="1"/>
</dbReference>
<keyword evidence="2 5" id="KW-0812">Transmembrane</keyword>
<keyword evidence="8" id="KW-1185">Reference proteome</keyword>
<feature type="transmembrane region" description="Helical" evidence="5">
    <location>
        <begin position="263"/>
        <end position="283"/>
    </location>
</feature>
<dbReference type="UniPathway" id="UPA00378"/>
<comment type="caution">
    <text evidence="7">The sequence shown here is derived from an EMBL/GenBank/DDBJ whole genome shotgun (WGS) entry which is preliminary data.</text>
</comment>
<dbReference type="GO" id="GO:0016095">
    <property type="term" value="P:polyprenol catabolic process"/>
    <property type="evidence" value="ECO:0007669"/>
    <property type="project" value="UniProtKB-UniRule"/>
</dbReference>
<keyword evidence="5" id="KW-0560">Oxidoreductase</keyword>
<keyword evidence="5" id="KW-0256">Endoplasmic reticulum</keyword>
<evidence type="ECO:0000256" key="4">
    <source>
        <dbReference type="ARBA" id="ARBA00023136"/>
    </source>
</evidence>
<reference evidence="8" key="1">
    <citation type="journal article" date="2017" name="bioRxiv">
        <title>Conservation of a gene cluster reveals novel cercosporin biosynthetic mechanisms and extends production to the genus Colletotrichum.</title>
        <authorList>
            <person name="de Jonge R."/>
            <person name="Ebert M.K."/>
            <person name="Huitt-Roehl C.R."/>
            <person name="Pal P."/>
            <person name="Suttle J.C."/>
            <person name="Spanner R.E."/>
            <person name="Neubauer J.D."/>
            <person name="Jurick W.M.II."/>
            <person name="Stott K.A."/>
            <person name="Secor G.A."/>
            <person name="Thomma B.P.H.J."/>
            <person name="Van de Peer Y."/>
            <person name="Townsend C.A."/>
            <person name="Bolton M.D."/>
        </authorList>
    </citation>
    <scope>NUCLEOTIDE SEQUENCE [LARGE SCALE GENOMIC DNA]</scope>
    <source>
        <strain evidence="8">CBS538.71</strain>
    </source>
</reference>
<name>A0A2S6C385_9PEZI</name>
<dbReference type="InterPro" id="IPR039698">
    <property type="entry name" value="Dfg10/SRD5A3"/>
</dbReference>
<feature type="transmembrane region" description="Helical" evidence="5">
    <location>
        <begin position="149"/>
        <end position="168"/>
    </location>
</feature>
<proteinExistence type="inferred from homology"/>
<evidence type="ECO:0000313" key="7">
    <source>
        <dbReference type="EMBL" id="PPJ54198.1"/>
    </source>
</evidence>
<keyword evidence="5" id="KW-0521">NADP</keyword>
<dbReference type="Pfam" id="PF02544">
    <property type="entry name" value="Steroid_dh"/>
    <property type="match status" value="1"/>
</dbReference>
<dbReference type="GO" id="GO:0160198">
    <property type="term" value="F:polyprenal reductase activity"/>
    <property type="evidence" value="ECO:0007669"/>
    <property type="project" value="UniProtKB-EC"/>
</dbReference>
<comment type="subcellular location">
    <subcellularLocation>
        <location evidence="1">Endomembrane system</location>
        <topology evidence="1">Multi-pass membrane protein</topology>
    </subcellularLocation>
    <subcellularLocation>
        <location evidence="5">Endoplasmic reticulum membrane</location>
    </subcellularLocation>
</comment>
<dbReference type="EMBL" id="PNEN01000570">
    <property type="protein sequence ID" value="PPJ54198.1"/>
    <property type="molecule type" value="Genomic_DNA"/>
</dbReference>
<evidence type="ECO:0000256" key="1">
    <source>
        <dbReference type="ARBA" id="ARBA00004127"/>
    </source>
</evidence>
<dbReference type="InterPro" id="IPR001104">
    <property type="entry name" value="3-oxo-5_a-steroid_4-DH_C"/>
</dbReference>
<feature type="domain" description="3-oxo-5-alpha-steroid 4-dehydrogenase C-terminal" evidence="6">
    <location>
        <begin position="189"/>
        <end position="310"/>
    </location>
</feature>
<evidence type="ECO:0000256" key="3">
    <source>
        <dbReference type="ARBA" id="ARBA00022989"/>
    </source>
</evidence>
<organism evidence="7 8">
    <name type="scientific">Cercospora berteroae</name>
    <dbReference type="NCBI Taxonomy" id="357750"/>
    <lineage>
        <taxon>Eukaryota</taxon>
        <taxon>Fungi</taxon>
        <taxon>Dikarya</taxon>
        <taxon>Ascomycota</taxon>
        <taxon>Pezizomycotina</taxon>
        <taxon>Dothideomycetes</taxon>
        <taxon>Dothideomycetidae</taxon>
        <taxon>Mycosphaerellales</taxon>
        <taxon>Mycosphaerellaceae</taxon>
        <taxon>Cercospora</taxon>
    </lineage>
</organism>
<evidence type="ECO:0000259" key="6">
    <source>
        <dbReference type="Pfam" id="PF02544"/>
    </source>
</evidence>
<evidence type="ECO:0000256" key="5">
    <source>
        <dbReference type="RuleBase" id="RU367081"/>
    </source>
</evidence>
<dbReference type="Proteomes" id="UP000237631">
    <property type="component" value="Unassembled WGS sequence"/>
</dbReference>
<feature type="transmembrane region" description="Helical" evidence="5">
    <location>
        <begin position="194"/>
        <end position="216"/>
    </location>
</feature>
<dbReference type="GO" id="GO:0006488">
    <property type="term" value="P:dolichol-linked oligosaccharide biosynthetic process"/>
    <property type="evidence" value="ECO:0007669"/>
    <property type="project" value="UniProtKB-UniRule"/>
</dbReference>
<keyword evidence="4 5" id="KW-0472">Membrane</keyword>
<dbReference type="GO" id="GO:0102389">
    <property type="term" value="F:polyprenol reductase activity"/>
    <property type="evidence" value="ECO:0007669"/>
    <property type="project" value="UniProtKB-UniRule"/>
</dbReference>
<comment type="pathway">
    <text evidence="5">Protein modification; protein glycosylation.</text>
</comment>
<evidence type="ECO:0000313" key="8">
    <source>
        <dbReference type="Proteomes" id="UP000237631"/>
    </source>
</evidence>
<dbReference type="GO" id="GO:0003865">
    <property type="term" value="F:3-oxo-5-alpha-steroid 4-dehydrogenase activity"/>
    <property type="evidence" value="ECO:0007669"/>
    <property type="project" value="TreeGrafter"/>
</dbReference>
<dbReference type="OrthoDB" id="541710at2759"/>
<comment type="similarity">
    <text evidence="5">Belongs to the steroid 5-alpha reductase family. Polyprenal reductase subfamily.</text>
</comment>
<dbReference type="STRING" id="357750.A0A2S6C385"/>
<gene>
    <name evidence="7" type="ORF">CBER1_01127</name>
</gene>